<dbReference type="SUPFAM" id="SSF102114">
    <property type="entry name" value="Radical SAM enzymes"/>
    <property type="match status" value="1"/>
</dbReference>
<comment type="caution">
    <text evidence="13">Lacks conserved residue(s) required for the propagation of feature annotation.</text>
</comment>
<protein>
    <recommendedName>
        <fullName evidence="13">Probable dual-specificity RNA methyltransferase RlmN</fullName>
        <ecNumber evidence="13">2.1.1.192</ecNumber>
    </recommendedName>
    <alternativeName>
        <fullName evidence="13">23S rRNA (adenine(2503)-C(2))-methyltransferase</fullName>
    </alternativeName>
    <alternativeName>
        <fullName evidence="13">23S rRNA m2A2503 methyltransferase</fullName>
    </alternativeName>
    <alternativeName>
        <fullName evidence="13">Ribosomal RNA large subunit methyltransferase N</fullName>
    </alternativeName>
    <alternativeName>
        <fullName evidence="13">tRNA (adenine(37)-C(2))-methyltransferase</fullName>
    </alternativeName>
    <alternativeName>
        <fullName evidence="13">tRNA m2A37 methyltransferase</fullName>
    </alternativeName>
</protein>
<accession>A0A4R1LB96</accession>
<keyword evidence="7 13" id="KW-0808">Transferase</keyword>
<keyword evidence="11 13" id="KW-0411">Iron-sulfur</keyword>
<dbReference type="EMBL" id="SMGK01000001">
    <property type="protein sequence ID" value="TCK75756.1"/>
    <property type="molecule type" value="Genomic_DNA"/>
</dbReference>
<dbReference type="GO" id="GO:0005737">
    <property type="term" value="C:cytoplasm"/>
    <property type="evidence" value="ECO:0007669"/>
    <property type="project" value="UniProtKB-SubCell"/>
</dbReference>
<feature type="binding site" evidence="13">
    <location>
        <begin position="250"/>
        <end position="252"/>
    </location>
    <ligand>
        <name>S-adenosyl-L-methionine</name>
        <dbReference type="ChEBI" id="CHEBI:59789"/>
    </ligand>
</feature>
<evidence type="ECO:0000256" key="1">
    <source>
        <dbReference type="ARBA" id="ARBA00004496"/>
    </source>
</evidence>
<dbReference type="SFLD" id="SFLDF00275">
    <property type="entry name" value="adenosine_C2_methyltransferase"/>
    <property type="match status" value="1"/>
</dbReference>
<dbReference type="PIRSF" id="PIRSF006004">
    <property type="entry name" value="CHP00048"/>
    <property type="match status" value="1"/>
</dbReference>
<dbReference type="CDD" id="cd01335">
    <property type="entry name" value="Radical_SAM"/>
    <property type="match status" value="1"/>
</dbReference>
<dbReference type="HAMAP" id="MF_01849">
    <property type="entry name" value="RNA_methyltr_RlmN"/>
    <property type="match status" value="1"/>
</dbReference>
<proteinExistence type="inferred from homology"/>
<dbReference type="GO" id="GO:0000049">
    <property type="term" value="F:tRNA binding"/>
    <property type="evidence" value="ECO:0007669"/>
    <property type="project" value="UniProtKB-UniRule"/>
</dbReference>
<keyword evidence="10 13" id="KW-0408">Iron</keyword>
<dbReference type="PANTHER" id="PTHR30544:SF5">
    <property type="entry name" value="RADICAL SAM CORE DOMAIN-CONTAINING PROTEIN"/>
    <property type="match status" value="1"/>
</dbReference>
<feature type="domain" description="Radical SAM core" evidence="14">
    <location>
        <begin position="132"/>
        <end position="366"/>
    </location>
</feature>
<evidence type="ECO:0000259" key="14">
    <source>
        <dbReference type="PROSITE" id="PS51918"/>
    </source>
</evidence>
<dbReference type="RefSeq" id="WP_131991826.1">
    <property type="nucleotide sequence ID" value="NZ_SMGK01000001.1"/>
</dbReference>
<keyword evidence="12 13" id="KW-1015">Disulfide bond</keyword>
<keyword evidence="16" id="KW-1185">Reference proteome</keyword>
<dbReference type="SFLD" id="SFLDG01062">
    <property type="entry name" value="methyltransferase_(Class_A)"/>
    <property type="match status" value="1"/>
</dbReference>
<comment type="function">
    <text evidence="13">Specifically methylates position 2 of adenine 2503 in 23S rRNA and position 2 of adenine 37 in tRNAs.</text>
</comment>
<feature type="binding site" evidence="13">
    <location>
        <position position="153"/>
    </location>
    <ligand>
        <name>[4Fe-4S] cluster</name>
        <dbReference type="ChEBI" id="CHEBI:49883"/>
        <note>4Fe-4S-S-AdoMet</note>
    </ligand>
</feature>
<evidence type="ECO:0000256" key="11">
    <source>
        <dbReference type="ARBA" id="ARBA00023014"/>
    </source>
</evidence>
<feature type="binding site" evidence="13">
    <location>
        <position position="227"/>
    </location>
    <ligand>
        <name>S-adenosyl-L-methionine</name>
        <dbReference type="ChEBI" id="CHEBI:59789"/>
    </ligand>
</feature>
<feature type="active site" description="Proton acceptor" evidence="13">
    <location>
        <position position="105"/>
    </location>
</feature>
<evidence type="ECO:0000256" key="7">
    <source>
        <dbReference type="ARBA" id="ARBA00022679"/>
    </source>
</evidence>
<evidence type="ECO:0000313" key="16">
    <source>
        <dbReference type="Proteomes" id="UP000295210"/>
    </source>
</evidence>
<dbReference type="PROSITE" id="PS51918">
    <property type="entry name" value="RADICAL_SAM"/>
    <property type="match status" value="1"/>
</dbReference>
<dbReference type="Gene3D" id="3.20.20.70">
    <property type="entry name" value="Aldolase class I"/>
    <property type="match status" value="1"/>
</dbReference>
<dbReference type="Proteomes" id="UP000295210">
    <property type="component" value="Unassembled WGS sequence"/>
</dbReference>
<evidence type="ECO:0000256" key="10">
    <source>
        <dbReference type="ARBA" id="ARBA00023004"/>
    </source>
</evidence>
<dbReference type="Pfam" id="PF04055">
    <property type="entry name" value="Radical_SAM"/>
    <property type="match status" value="1"/>
</dbReference>
<evidence type="ECO:0000256" key="12">
    <source>
        <dbReference type="ARBA" id="ARBA00023157"/>
    </source>
</evidence>
<dbReference type="GO" id="GO:0046872">
    <property type="term" value="F:metal ion binding"/>
    <property type="evidence" value="ECO:0007669"/>
    <property type="project" value="UniProtKB-KW"/>
</dbReference>
<dbReference type="InterPro" id="IPR040072">
    <property type="entry name" value="Methyltransferase_A"/>
</dbReference>
<evidence type="ECO:0000256" key="6">
    <source>
        <dbReference type="ARBA" id="ARBA00022603"/>
    </source>
</evidence>
<dbReference type="SFLD" id="SFLDS00029">
    <property type="entry name" value="Radical_SAM"/>
    <property type="match status" value="1"/>
</dbReference>
<dbReference type="Gene3D" id="1.10.150.530">
    <property type="match status" value="1"/>
</dbReference>
<gene>
    <name evidence="13" type="primary">rlmN</name>
    <name evidence="15" type="ORF">C7378_0747</name>
</gene>
<feature type="binding site" evidence="13">
    <location>
        <begin position="197"/>
        <end position="198"/>
    </location>
    <ligand>
        <name>S-adenosyl-L-methionine</name>
        <dbReference type="ChEBI" id="CHEBI:59789"/>
    </ligand>
</feature>
<name>A0A4R1LB96_9BACT</name>
<dbReference type="PANTHER" id="PTHR30544">
    <property type="entry name" value="23S RRNA METHYLTRANSFERASE"/>
    <property type="match status" value="1"/>
</dbReference>
<evidence type="ECO:0000256" key="8">
    <source>
        <dbReference type="ARBA" id="ARBA00022691"/>
    </source>
</evidence>
<dbReference type="InterPro" id="IPR013785">
    <property type="entry name" value="Aldolase_TIM"/>
</dbReference>
<feature type="binding site" evidence="13">
    <location>
        <position position="146"/>
    </location>
    <ligand>
        <name>[4Fe-4S] cluster</name>
        <dbReference type="ChEBI" id="CHEBI:49883"/>
        <note>4Fe-4S-S-AdoMet</note>
    </ligand>
</feature>
<comment type="catalytic activity">
    <reaction evidence="13">
        <text>adenosine(37) in tRNA + 2 reduced [2Fe-2S]-[ferredoxin] + 2 S-adenosyl-L-methionine = 2-methyladenosine(37) in tRNA + 5'-deoxyadenosine + L-methionine + 2 oxidized [2Fe-2S]-[ferredoxin] + S-adenosyl-L-homocysteine</text>
        <dbReference type="Rhea" id="RHEA:43332"/>
        <dbReference type="Rhea" id="RHEA-COMP:10000"/>
        <dbReference type="Rhea" id="RHEA-COMP:10001"/>
        <dbReference type="Rhea" id="RHEA-COMP:10162"/>
        <dbReference type="Rhea" id="RHEA-COMP:10485"/>
        <dbReference type="ChEBI" id="CHEBI:17319"/>
        <dbReference type="ChEBI" id="CHEBI:33737"/>
        <dbReference type="ChEBI" id="CHEBI:33738"/>
        <dbReference type="ChEBI" id="CHEBI:57844"/>
        <dbReference type="ChEBI" id="CHEBI:57856"/>
        <dbReference type="ChEBI" id="CHEBI:59789"/>
        <dbReference type="ChEBI" id="CHEBI:74411"/>
        <dbReference type="ChEBI" id="CHEBI:74497"/>
        <dbReference type="EC" id="2.1.1.192"/>
    </reaction>
</comment>
<keyword evidence="13" id="KW-0819">tRNA processing</keyword>
<dbReference type="GO" id="GO:0070475">
    <property type="term" value="P:rRNA base methylation"/>
    <property type="evidence" value="ECO:0007669"/>
    <property type="project" value="UniProtKB-UniRule"/>
</dbReference>
<keyword evidence="8 13" id="KW-0949">S-adenosyl-L-methionine</keyword>
<comment type="similarity">
    <text evidence="2 13">Belongs to the radical SAM superfamily. RlmN family.</text>
</comment>
<feature type="binding site" evidence="13">
    <location>
        <position position="150"/>
    </location>
    <ligand>
        <name>[4Fe-4S] cluster</name>
        <dbReference type="ChEBI" id="CHEBI:49883"/>
        <note>4Fe-4S-S-AdoMet</note>
    </ligand>
</feature>
<dbReference type="GO" id="GO:0070040">
    <property type="term" value="F:rRNA (adenine(2503)-C2-)-methyltransferase activity"/>
    <property type="evidence" value="ECO:0007669"/>
    <property type="project" value="UniProtKB-UniRule"/>
</dbReference>
<organism evidence="15 16">
    <name type="scientific">Acidipila rosea</name>
    <dbReference type="NCBI Taxonomy" id="768535"/>
    <lineage>
        <taxon>Bacteria</taxon>
        <taxon>Pseudomonadati</taxon>
        <taxon>Acidobacteriota</taxon>
        <taxon>Terriglobia</taxon>
        <taxon>Terriglobales</taxon>
        <taxon>Acidobacteriaceae</taxon>
        <taxon>Acidipila</taxon>
    </lineage>
</organism>
<dbReference type="InterPro" id="IPR027492">
    <property type="entry name" value="RNA_MTrfase_RlmN"/>
</dbReference>
<evidence type="ECO:0000313" key="15">
    <source>
        <dbReference type="EMBL" id="TCK75756.1"/>
    </source>
</evidence>
<comment type="miscellaneous">
    <text evidence="13">Reaction proceeds by a ping-pong mechanism involving intermediate methylation of a conserved cysteine residue.</text>
</comment>
<sequence>MQLPTILDASEPAREQLLFGLDNEALSSLMLKLGQPAYRGRQLSDALYRGWASQLDDISTLPAALRKQLVEGGYRVGLPRIVETFRSVDGTERYLIAGADGQTVETVWMPEGDDGEAGDGTEAGEEEIAAPGYRRATICVSSQIGCAVNCQFCLTARLGLQRNLTAGEIAGQVVAVLKRHQVQVDRQRINLVFMGMGEPFLNYDEFMAAVRLLVQQVGLPESRMTVSTSGIVPGILRFAAETVRPKLAISLNASNDTVREAIMPITRKWPIEQVVDAVKTVPLRRGERVTFEYVLLGGVNDRPEHADEVVRLVRRAGLAAKVNLIVWNPGPGVPYTMPEPRDVEAFQQRLIARDVPAFLRRPRGRDIYAACGQLKRTVE</sequence>
<dbReference type="InterPro" id="IPR007197">
    <property type="entry name" value="rSAM"/>
</dbReference>
<evidence type="ECO:0000256" key="2">
    <source>
        <dbReference type="ARBA" id="ARBA00007544"/>
    </source>
</evidence>
<dbReference type="EC" id="2.1.1.192" evidence="13"/>
<dbReference type="NCBIfam" id="TIGR00048">
    <property type="entry name" value="rRNA_mod_RlmN"/>
    <property type="match status" value="1"/>
</dbReference>
<reference evidence="15 16" key="1">
    <citation type="submission" date="2019-03" db="EMBL/GenBank/DDBJ databases">
        <title>Genomic Encyclopedia of Type Strains, Phase IV (KMG-IV): sequencing the most valuable type-strain genomes for metagenomic binning, comparative biology and taxonomic classification.</title>
        <authorList>
            <person name="Goeker M."/>
        </authorList>
    </citation>
    <scope>NUCLEOTIDE SEQUENCE [LARGE SCALE GENOMIC DNA]</scope>
    <source>
        <strain evidence="15 16">DSM 103428</strain>
    </source>
</reference>
<keyword evidence="6 13" id="KW-0489">Methyltransferase</keyword>
<evidence type="ECO:0000256" key="4">
    <source>
        <dbReference type="ARBA" id="ARBA00022490"/>
    </source>
</evidence>
<evidence type="ECO:0000256" key="3">
    <source>
        <dbReference type="ARBA" id="ARBA00022485"/>
    </source>
</evidence>
<comment type="subcellular location">
    <subcellularLocation>
        <location evidence="1 13">Cytoplasm</location>
    </subcellularLocation>
</comment>
<dbReference type="InterPro" id="IPR058240">
    <property type="entry name" value="rSAM_sf"/>
</dbReference>
<keyword evidence="4 13" id="KW-0963">Cytoplasm</keyword>
<keyword evidence="3 13" id="KW-0004">4Fe-4S</keyword>
<evidence type="ECO:0000256" key="9">
    <source>
        <dbReference type="ARBA" id="ARBA00022723"/>
    </source>
</evidence>
<evidence type="ECO:0000256" key="13">
    <source>
        <dbReference type="HAMAP-Rule" id="MF_01849"/>
    </source>
</evidence>
<feature type="active site" description="S-methylcysteine intermediate" evidence="13">
    <location>
        <position position="371"/>
    </location>
</feature>
<dbReference type="GO" id="GO:0019843">
    <property type="term" value="F:rRNA binding"/>
    <property type="evidence" value="ECO:0007669"/>
    <property type="project" value="UniProtKB-UniRule"/>
</dbReference>
<comment type="cofactor">
    <cofactor evidence="13">
        <name>[4Fe-4S] cluster</name>
        <dbReference type="ChEBI" id="CHEBI:49883"/>
    </cofactor>
    <text evidence="13">Binds 1 [4Fe-4S] cluster. The cluster is coordinated with 3 cysteines and an exchangeable S-adenosyl-L-methionine.</text>
</comment>
<keyword evidence="5 13" id="KW-0698">rRNA processing</keyword>
<evidence type="ECO:0000256" key="5">
    <source>
        <dbReference type="ARBA" id="ARBA00022552"/>
    </source>
</evidence>
<comment type="catalytic activity">
    <reaction evidence="13">
        <text>adenosine(2503) in 23S rRNA + 2 reduced [2Fe-2S]-[ferredoxin] + 2 S-adenosyl-L-methionine = 2-methyladenosine(2503) in 23S rRNA + 5'-deoxyadenosine + L-methionine + 2 oxidized [2Fe-2S]-[ferredoxin] + S-adenosyl-L-homocysteine</text>
        <dbReference type="Rhea" id="RHEA:42916"/>
        <dbReference type="Rhea" id="RHEA-COMP:10000"/>
        <dbReference type="Rhea" id="RHEA-COMP:10001"/>
        <dbReference type="Rhea" id="RHEA-COMP:10152"/>
        <dbReference type="Rhea" id="RHEA-COMP:10282"/>
        <dbReference type="ChEBI" id="CHEBI:17319"/>
        <dbReference type="ChEBI" id="CHEBI:33737"/>
        <dbReference type="ChEBI" id="CHEBI:33738"/>
        <dbReference type="ChEBI" id="CHEBI:57844"/>
        <dbReference type="ChEBI" id="CHEBI:57856"/>
        <dbReference type="ChEBI" id="CHEBI:59789"/>
        <dbReference type="ChEBI" id="CHEBI:74411"/>
        <dbReference type="ChEBI" id="CHEBI:74497"/>
        <dbReference type="EC" id="2.1.1.192"/>
    </reaction>
</comment>
<dbReference type="InterPro" id="IPR004383">
    <property type="entry name" value="rRNA_lsu_MTrfase_RlmN/Cfr"/>
</dbReference>
<feature type="binding site" evidence="13">
    <location>
        <position position="328"/>
    </location>
    <ligand>
        <name>S-adenosyl-L-methionine</name>
        <dbReference type="ChEBI" id="CHEBI:59789"/>
    </ligand>
</feature>
<dbReference type="GO" id="GO:0030488">
    <property type="term" value="P:tRNA methylation"/>
    <property type="evidence" value="ECO:0007669"/>
    <property type="project" value="UniProtKB-UniRule"/>
</dbReference>
<keyword evidence="9 13" id="KW-0479">Metal-binding</keyword>
<dbReference type="GO" id="GO:0002935">
    <property type="term" value="F:tRNA (adenine(37)-C2)-methyltransferase activity"/>
    <property type="evidence" value="ECO:0007669"/>
    <property type="project" value="UniProtKB-UniRule"/>
</dbReference>
<dbReference type="GO" id="GO:0051539">
    <property type="term" value="F:4 iron, 4 sulfur cluster binding"/>
    <property type="evidence" value="ECO:0007669"/>
    <property type="project" value="UniProtKB-UniRule"/>
</dbReference>
<dbReference type="OrthoDB" id="9793973at2"/>
<dbReference type="AlphaFoldDB" id="A0A4R1LB96"/>
<comment type="caution">
    <text evidence="15">The sequence shown here is derived from an EMBL/GenBank/DDBJ whole genome shotgun (WGS) entry which is preliminary data.</text>
</comment>